<dbReference type="RefSeq" id="WP_095670683.1">
    <property type="nucleotide sequence ID" value="NZ_CP016769.1"/>
</dbReference>
<keyword evidence="3" id="KW-1185">Reference proteome</keyword>
<keyword evidence="1" id="KW-1133">Transmembrane helix</keyword>
<evidence type="ECO:0000256" key="1">
    <source>
        <dbReference type="SAM" id="Phobius"/>
    </source>
</evidence>
<sequence length="114" mass="12673">MESLVLVVAALVALVLFTGPIALLLTSKLFWEFTKRNKAIWWIRRLAVAAIALIGMPVQMVFIFNQIPSGVKALSFIGFGLNTIALKREFVRNIPWRSLFKMQSGDANGPAGQR</sequence>
<gene>
    <name evidence="2" type="ORF">A1s21148_01230</name>
</gene>
<keyword evidence="1" id="KW-0812">Transmembrane</keyword>
<reference evidence="2 3" key="1">
    <citation type="submission" date="2016-07" db="EMBL/GenBank/DDBJ databases">
        <title>High microdiversification within the ubiquitous acI lineage of Actinobacteria.</title>
        <authorList>
            <person name="Neuenschwander S.M."/>
            <person name="Salcher M."/>
            <person name="Ghai R."/>
            <person name="Pernthaler J."/>
        </authorList>
    </citation>
    <scope>NUCLEOTIDE SEQUENCE [LARGE SCALE GENOMIC DNA]</scope>
    <source>
        <strain evidence="2">MMS-21-148</strain>
    </source>
</reference>
<proteinExistence type="predicted"/>
<evidence type="ECO:0000313" key="2">
    <source>
        <dbReference type="EMBL" id="ASY10194.1"/>
    </source>
</evidence>
<organism evidence="2 3">
    <name type="scientific">Candidatus Planktophila lacus</name>
    <dbReference type="NCBI Taxonomy" id="1884913"/>
    <lineage>
        <taxon>Bacteria</taxon>
        <taxon>Bacillati</taxon>
        <taxon>Actinomycetota</taxon>
        <taxon>Actinomycetes</taxon>
        <taxon>Candidatus Nanopelagicales</taxon>
        <taxon>Candidatus Nanopelagicaceae</taxon>
        <taxon>Candidatus Planktophila</taxon>
    </lineage>
</organism>
<protein>
    <submittedName>
        <fullName evidence="2">SOS response associated peptidase (SRAP)</fullName>
    </submittedName>
</protein>
<feature type="transmembrane region" description="Helical" evidence="1">
    <location>
        <begin position="46"/>
        <end position="67"/>
    </location>
</feature>
<accession>A0AAC9YQ64</accession>
<keyword evidence="1" id="KW-0472">Membrane</keyword>
<feature type="transmembrane region" description="Helical" evidence="1">
    <location>
        <begin position="6"/>
        <end position="25"/>
    </location>
</feature>
<evidence type="ECO:0000313" key="3">
    <source>
        <dbReference type="Proteomes" id="UP000217144"/>
    </source>
</evidence>
<dbReference type="KEGG" id="plan:A1s21148_01230"/>
<name>A0AAC9YQ64_9ACTN</name>
<dbReference type="AlphaFoldDB" id="A0AAC9YQ64"/>
<dbReference type="EMBL" id="CP016769">
    <property type="protein sequence ID" value="ASY10194.1"/>
    <property type="molecule type" value="Genomic_DNA"/>
</dbReference>
<dbReference type="Proteomes" id="UP000217144">
    <property type="component" value="Chromosome"/>
</dbReference>